<dbReference type="AlphaFoldDB" id="A0AAV9R3K0"/>
<evidence type="ECO:0008006" key="7">
    <source>
        <dbReference type="Google" id="ProtNLM"/>
    </source>
</evidence>
<protein>
    <recommendedName>
        <fullName evidence="7">Transcription factor Adf-1</fullName>
    </recommendedName>
</protein>
<dbReference type="Pfam" id="PF02944">
    <property type="entry name" value="BESS"/>
    <property type="match status" value="1"/>
</dbReference>
<evidence type="ECO:0000313" key="6">
    <source>
        <dbReference type="Proteomes" id="UP001311232"/>
    </source>
</evidence>
<evidence type="ECO:0000256" key="2">
    <source>
        <dbReference type="SAM" id="MobiDB-lite"/>
    </source>
</evidence>
<accession>A0AAV9R3K0</accession>
<evidence type="ECO:0000259" key="3">
    <source>
        <dbReference type="PROSITE" id="PS51029"/>
    </source>
</evidence>
<dbReference type="SMART" id="SM00595">
    <property type="entry name" value="MADF"/>
    <property type="match status" value="1"/>
</dbReference>
<proteinExistence type="predicted"/>
<name>A0AAV9R3K0_9TELE</name>
<sequence>MEDKLILAVFNYPELYNLTLPNYRCTESRISAWRNISLALGCPSQECKRKWKNLRDRYLKEVRMELKSKKQGEFVQSKWKYRQLMNFIAPFTGSRVGVTDICGNEDDNDNPDHESGSAEGDTALSETIKTSPNVTKIAASPSEQRAPLASVTQLPTLSQDTELTQLAMVAKMPPVSQITPNSNTGRKRPLLSESVSQSFPQSTDSSSKWLVKDGGAPFPSRLRQDEDELFLLSFVPALKRLAPQKRCETKMKIQQIMYEAEFNVQEKKAPQET</sequence>
<feature type="domain" description="MADF" evidence="3">
    <location>
        <begin position="4"/>
        <end position="93"/>
    </location>
</feature>
<reference evidence="5 6" key="1">
    <citation type="submission" date="2021-06" db="EMBL/GenBank/DDBJ databases">
        <authorList>
            <person name="Palmer J.M."/>
        </authorList>
    </citation>
    <scope>NUCLEOTIDE SEQUENCE [LARGE SCALE GENOMIC DNA]</scope>
    <source>
        <strain evidence="5 6">MEX-2019</strain>
        <tissue evidence="5">Muscle</tissue>
    </source>
</reference>
<gene>
    <name evidence="5" type="ORF">CRENBAI_026320</name>
</gene>
<keyword evidence="1" id="KW-0539">Nucleus</keyword>
<evidence type="ECO:0000256" key="1">
    <source>
        <dbReference type="PROSITE-ProRule" id="PRU00371"/>
    </source>
</evidence>
<dbReference type="PROSITE" id="PS51029">
    <property type="entry name" value="MADF"/>
    <property type="match status" value="1"/>
</dbReference>
<dbReference type="GO" id="GO:0005667">
    <property type="term" value="C:transcription regulator complex"/>
    <property type="evidence" value="ECO:0007669"/>
    <property type="project" value="TreeGrafter"/>
</dbReference>
<dbReference type="Pfam" id="PF10545">
    <property type="entry name" value="MADF_DNA_bdg"/>
    <property type="match status" value="1"/>
</dbReference>
<dbReference type="PROSITE" id="PS51031">
    <property type="entry name" value="BESS"/>
    <property type="match status" value="1"/>
</dbReference>
<dbReference type="GO" id="GO:0003677">
    <property type="term" value="F:DNA binding"/>
    <property type="evidence" value="ECO:0007669"/>
    <property type="project" value="InterPro"/>
</dbReference>
<dbReference type="InterPro" id="IPR006578">
    <property type="entry name" value="MADF-dom"/>
</dbReference>
<dbReference type="EMBL" id="JAHHUM010002392">
    <property type="protein sequence ID" value="KAK5603898.1"/>
    <property type="molecule type" value="Genomic_DNA"/>
</dbReference>
<dbReference type="GO" id="GO:0005634">
    <property type="term" value="C:nucleus"/>
    <property type="evidence" value="ECO:0007669"/>
    <property type="project" value="UniProtKB-SubCell"/>
</dbReference>
<dbReference type="InterPro" id="IPR004210">
    <property type="entry name" value="BESS_motif"/>
</dbReference>
<dbReference type="PANTHER" id="PTHR12243:SF60">
    <property type="entry name" value="SI:CH211-15D5.12-RELATED"/>
    <property type="match status" value="1"/>
</dbReference>
<keyword evidence="6" id="KW-1185">Reference proteome</keyword>
<dbReference type="Proteomes" id="UP001311232">
    <property type="component" value="Unassembled WGS sequence"/>
</dbReference>
<comment type="caution">
    <text evidence="5">The sequence shown here is derived from an EMBL/GenBank/DDBJ whole genome shotgun (WGS) entry which is preliminary data.</text>
</comment>
<evidence type="ECO:0000259" key="4">
    <source>
        <dbReference type="PROSITE" id="PS51031"/>
    </source>
</evidence>
<dbReference type="InterPro" id="IPR039353">
    <property type="entry name" value="TF_Adf1"/>
</dbReference>
<comment type="subcellular location">
    <subcellularLocation>
        <location evidence="1">Nucleus</location>
    </subcellularLocation>
</comment>
<feature type="region of interest" description="Disordered" evidence="2">
    <location>
        <begin position="172"/>
        <end position="211"/>
    </location>
</feature>
<evidence type="ECO:0000313" key="5">
    <source>
        <dbReference type="EMBL" id="KAK5603898.1"/>
    </source>
</evidence>
<feature type="region of interest" description="Disordered" evidence="2">
    <location>
        <begin position="100"/>
        <end position="132"/>
    </location>
</feature>
<feature type="domain" description="BESS" evidence="4">
    <location>
        <begin position="224"/>
        <end position="263"/>
    </location>
</feature>
<dbReference type="PANTHER" id="PTHR12243">
    <property type="entry name" value="MADF DOMAIN TRANSCRIPTION FACTOR"/>
    <property type="match status" value="1"/>
</dbReference>
<feature type="compositionally biased region" description="Low complexity" evidence="2">
    <location>
        <begin position="194"/>
        <end position="207"/>
    </location>
</feature>
<organism evidence="5 6">
    <name type="scientific">Crenichthys baileyi</name>
    <name type="common">White River springfish</name>
    <dbReference type="NCBI Taxonomy" id="28760"/>
    <lineage>
        <taxon>Eukaryota</taxon>
        <taxon>Metazoa</taxon>
        <taxon>Chordata</taxon>
        <taxon>Craniata</taxon>
        <taxon>Vertebrata</taxon>
        <taxon>Euteleostomi</taxon>
        <taxon>Actinopterygii</taxon>
        <taxon>Neopterygii</taxon>
        <taxon>Teleostei</taxon>
        <taxon>Neoteleostei</taxon>
        <taxon>Acanthomorphata</taxon>
        <taxon>Ovalentaria</taxon>
        <taxon>Atherinomorphae</taxon>
        <taxon>Cyprinodontiformes</taxon>
        <taxon>Goodeidae</taxon>
        <taxon>Crenichthys</taxon>
    </lineage>
</organism>
<dbReference type="GO" id="GO:0006357">
    <property type="term" value="P:regulation of transcription by RNA polymerase II"/>
    <property type="evidence" value="ECO:0007669"/>
    <property type="project" value="TreeGrafter"/>
</dbReference>